<comment type="caution">
    <text evidence="2">The sequence shown here is derived from an EMBL/GenBank/DDBJ whole genome shotgun (WGS) entry which is preliminary data.</text>
</comment>
<proteinExistence type="predicted"/>
<dbReference type="PANTHER" id="PTHR30543:SF21">
    <property type="entry name" value="NAD(P)H-DEPENDENT FMN REDUCTASE LOT6"/>
    <property type="match status" value="1"/>
</dbReference>
<dbReference type="SUPFAM" id="SSF52218">
    <property type="entry name" value="Flavoproteins"/>
    <property type="match status" value="1"/>
</dbReference>
<keyword evidence="3" id="KW-1185">Reference proteome</keyword>
<sequence length="197" mass="21944">MEPLFIPVFYGSYRRDRLGIRLADYAVGQLRDRAHRSELVDAKAVGLPMLDRMYKEYPEGEAPPEMEAVAEILRSADAFVLVAGEYNWGMQPGLKNLTDHFLEEWFWRPAAILSYSAGRLGGARSSYAWHPTLAEMGMVVVPSTVAVPQIGATFDENGNPRGDAGEAVSRGMDKTIATLEWWASAAKEHRKIQKPAF</sequence>
<dbReference type="EMBL" id="JACJVJ010000001">
    <property type="protein sequence ID" value="MBC2777122.1"/>
    <property type="molecule type" value="Genomic_DNA"/>
</dbReference>
<dbReference type="GO" id="GO:0010181">
    <property type="term" value="F:FMN binding"/>
    <property type="evidence" value="ECO:0007669"/>
    <property type="project" value="TreeGrafter"/>
</dbReference>
<evidence type="ECO:0000313" key="3">
    <source>
        <dbReference type="Proteomes" id="UP000564378"/>
    </source>
</evidence>
<accession>A0A842HVX8</accession>
<dbReference type="RefSeq" id="WP_185800351.1">
    <property type="nucleotide sequence ID" value="NZ_JACJVJ010000001.1"/>
</dbReference>
<dbReference type="PANTHER" id="PTHR30543">
    <property type="entry name" value="CHROMATE REDUCTASE"/>
    <property type="match status" value="1"/>
</dbReference>
<protein>
    <submittedName>
        <fullName evidence="2">NAD(P)H-dependent oxidoreductase</fullName>
    </submittedName>
</protein>
<dbReference type="InterPro" id="IPR029039">
    <property type="entry name" value="Flavoprotein-like_sf"/>
</dbReference>
<dbReference type="AlphaFoldDB" id="A0A842HVX8"/>
<feature type="domain" description="NADPH-dependent FMN reductase-like" evidence="1">
    <location>
        <begin position="8"/>
        <end position="149"/>
    </location>
</feature>
<evidence type="ECO:0000259" key="1">
    <source>
        <dbReference type="Pfam" id="PF03358"/>
    </source>
</evidence>
<reference evidence="2 3" key="1">
    <citation type="submission" date="2020-08" db="EMBL/GenBank/DDBJ databases">
        <title>Draft genome sequence of Parasphingopyxis sp. GrpM-11.</title>
        <authorList>
            <person name="Oh J."/>
            <person name="Roh D.-H."/>
        </authorList>
    </citation>
    <scope>NUCLEOTIDE SEQUENCE [LARGE SCALE GENOMIC DNA]</scope>
    <source>
        <strain evidence="2 3">GrpM-11</strain>
    </source>
</reference>
<name>A0A842HVX8_9SPHN</name>
<dbReference type="InterPro" id="IPR005025">
    <property type="entry name" value="FMN_Rdtase-like_dom"/>
</dbReference>
<gene>
    <name evidence="2" type="ORF">H6P80_05745</name>
</gene>
<dbReference type="GO" id="GO:0005829">
    <property type="term" value="C:cytosol"/>
    <property type="evidence" value="ECO:0007669"/>
    <property type="project" value="TreeGrafter"/>
</dbReference>
<organism evidence="2 3">
    <name type="scientific">Parasphingopyxis marina</name>
    <dbReference type="NCBI Taxonomy" id="2761622"/>
    <lineage>
        <taxon>Bacteria</taxon>
        <taxon>Pseudomonadati</taxon>
        <taxon>Pseudomonadota</taxon>
        <taxon>Alphaproteobacteria</taxon>
        <taxon>Sphingomonadales</taxon>
        <taxon>Sphingomonadaceae</taxon>
        <taxon>Parasphingopyxis</taxon>
    </lineage>
</organism>
<evidence type="ECO:0000313" key="2">
    <source>
        <dbReference type="EMBL" id="MBC2777122.1"/>
    </source>
</evidence>
<dbReference type="GO" id="GO:0016491">
    <property type="term" value="F:oxidoreductase activity"/>
    <property type="evidence" value="ECO:0007669"/>
    <property type="project" value="InterPro"/>
</dbReference>
<dbReference type="Gene3D" id="3.40.50.360">
    <property type="match status" value="1"/>
</dbReference>
<dbReference type="Pfam" id="PF03358">
    <property type="entry name" value="FMN_red"/>
    <property type="match status" value="1"/>
</dbReference>
<dbReference type="Proteomes" id="UP000564378">
    <property type="component" value="Unassembled WGS sequence"/>
</dbReference>
<dbReference type="InterPro" id="IPR050712">
    <property type="entry name" value="NAD(P)H-dep_reductase"/>
</dbReference>